<keyword evidence="3" id="KW-1185">Reference proteome</keyword>
<sequence>MGDSRPTQKTTYSQATLRAEPKDCNKRSGSYPTRIPTQKVFSQKRRITKKILAKNIQFDNKAVNTKLWVKHTSIKNIIILFRKLENLKTSQISNQLEIGGQLNKISTPKNTKKTEIPNEISLQDKNIGLTNNNLDTPENQMGVDSINQEINLSKDSGINTPEAEMKIQTRSRKQAIPETQTNRLEARQ</sequence>
<comment type="caution">
    <text evidence="2">The sequence shown here is derived from an EMBL/GenBank/DDBJ whole genome shotgun (WGS) entry which is preliminary data.</text>
</comment>
<dbReference type="AlphaFoldDB" id="A0A2U1IUV8"/>
<feature type="compositionally biased region" description="Polar residues" evidence="1">
    <location>
        <begin position="177"/>
        <end position="188"/>
    </location>
</feature>
<feature type="compositionally biased region" description="Polar residues" evidence="1">
    <location>
        <begin position="1"/>
        <end position="16"/>
    </location>
</feature>
<gene>
    <name evidence="2" type="ORF">BB558_007476</name>
</gene>
<feature type="region of interest" description="Disordered" evidence="1">
    <location>
        <begin position="165"/>
        <end position="188"/>
    </location>
</feature>
<dbReference type="Proteomes" id="UP000245591">
    <property type="component" value="Unassembled WGS sequence"/>
</dbReference>
<proteinExistence type="predicted"/>
<reference evidence="2 3" key="1">
    <citation type="journal article" date="2018" name="MBio">
        <title>Comparative Genomics Reveals the Core Gene Toolbox for the Fungus-Insect Symbiosis.</title>
        <authorList>
            <person name="Wang Y."/>
            <person name="Stata M."/>
            <person name="Wang W."/>
            <person name="Stajich J.E."/>
            <person name="White M.M."/>
            <person name="Moncalvo J.M."/>
        </authorList>
    </citation>
    <scope>NUCLEOTIDE SEQUENCE [LARGE SCALE GENOMIC DNA]</scope>
    <source>
        <strain evidence="2 3">AUS-126-30</strain>
    </source>
</reference>
<evidence type="ECO:0000256" key="1">
    <source>
        <dbReference type="SAM" id="MobiDB-lite"/>
    </source>
</evidence>
<name>A0A2U1IUV8_SMIAN</name>
<dbReference type="EMBL" id="MBFU01001239">
    <property type="protein sequence ID" value="PVZ96605.1"/>
    <property type="molecule type" value="Genomic_DNA"/>
</dbReference>
<accession>A0A2U1IUV8</accession>
<evidence type="ECO:0000313" key="2">
    <source>
        <dbReference type="EMBL" id="PVZ96605.1"/>
    </source>
</evidence>
<evidence type="ECO:0000313" key="3">
    <source>
        <dbReference type="Proteomes" id="UP000245591"/>
    </source>
</evidence>
<feature type="region of interest" description="Disordered" evidence="1">
    <location>
        <begin position="1"/>
        <end position="31"/>
    </location>
</feature>
<protein>
    <submittedName>
        <fullName evidence="2">Uncharacterized protein</fullName>
    </submittedName>
</protein>
<organism evidence="2 3">
    <name type="scientific">Smittium angustum</name>
    <dbReference type="NCBI Taxonomy" id="133377"/>
    <lineage>
        <taxon>Eukaryota</taxon>
        <taxon>Fungi</taxon>
        <taxon>Fungi incertae sedis</taxon>
        <taxon>Zoopagomycota</taxon>
        <taxon>Kickxellomycotina</taxon>
        <taxon>Harpellomycetes</taxon>
        <taxon>Harpellales</taxon>
        <taxon>Legeriomycetaceae</taxon>
        <taxon>Smittium</taxon>
    </lineage>
</organism>